<organism evidence="6 7">
    <name type="scientific">Erinaceus europaeus</name>
    <name type="common">Western European hedgehog</name>
    <dbReference type="NCBI Taxonomy" id="9365"/>
    <lineage>
        <taxon>Eukaryota</taxon>
        <taxon>Metazoa</taxon>
        <taxon>Chordata</taxon>
        <taxon>Craniata</taxon>
        <taxon>Vertebrata</taxon>
        <taxon>Euteleostomi</taxon>
        <taxon>Mammalia</taxon>
        <taxon>Eutheria</taxon>
        <taxon>Laurasiatheria</taxon>
        <taxon>Eulipotyphla</taxon>
        <taxon>Erinaceidae</taxon>
        <taxon>Erinaceinae</taxon>
        <taxon>Erinaceus</taxon>
    </lineage>
</organism>
<evidence type="ECO:0000256" key="2">
    <source>
        <dbReference type="ARBA" id="ARBA00022801"/>
    </source>
</evidence>
<dbReference type="GO" id="GO:0005634">
    <property type="term" value="C:nucleus"/>
    <property type="evidence" value="ECO:0007669"/>
    <property type="project" value="UniProtKB-SubCell"/>
</dbReference>
<dbReference type="AlphaFoldDB" id="A0A1S2ZEM2"/>
<dbReference type="OrthoDB" id="408702at2759"/>
<keyword evidence="3" id="KW-0238">DNA-binding</keyword>
<dbReference type="eggNOG" id="ENOG502QT20">
    <property type="taxonomic scope" value="Eukaryota"/>
</dbReference>
<gene>
    <name evidence="7" type="primary">SMUG1</name>
</gene>
<evidence type="ECO:0000256" key="4">
    <source>
        <dbReference type="ARBA" id="ARBA00023204"/>
    </source>
</evidence>
<dbReference type="GeneID" id="103109137"/>
<dbReference type="GO" id="GO:0000703">
    <property type="term" value="F:oxidized pyrimidine nucleobase lesion DNA N-glycosylase activity"/>
    <property type="evidence" value="ECO:0007669"/>
    <property type="project" value="TreeGrafter"/>
</dbReference>
<dbReference type="CTD" id="23583"/>
<keyword evidence="2" id="KW-0378">Hydrolase</keyword>
<dbReference type="FunCoup" id="A0A1S2ZEM2">
    <property type="interactions" value="2816"/>
</dbReference>
<dbReference type="PANTHER" id="PTHR13235">
    <property type="entry name" value="SINGLE-STRAND SELECTIVE MONOFUNCTIONAL URACIL DNA GLYCOSYLASE"/>
    <property type="match status" value="1"/>
</dbReference>
<dbReference type="Gene3D" id="3.40.470.10">
    <property type="entry name" value="Uracil-DNA glycosylase-like domain"/>
    <property type="match status" value="1"/>
</dbReference>
<keyword evidence="1" id="KW-0227">DNA damage</keyword>
<dbReference type="GO" id="GO:0003677">
    <property type="term" value="F:DNA binding"/>
    <property type="evidence" value="ECO:0007669"/>
    <property type="project" value="UniProtKB-KW"/>
</dbReference>
<dbReference type="Proteomes" id="UP001652624">
    <property type="component" value="Chromosome 7"/>
</dbReference>
<accession>A0A1S2ZEM2</accession>
<dbReference type="CDD" id="cd19374">
    <property type="entry name" value="UDG-F3_SMUG1-like"/>
    <property type="match status" value="1"/>
</dbReference>
<dbReference type="InParanoid" id="A0A1S2ZEM2"/>
<dbReference type="GO" id="GO:0006284">
    <property type="term" value="P:base-excision repair"/>
    <property type="evidence" value="ECO:0007669"/>
    <property type="project" value="InterPro"/>
</dbReference>
<keyword evidence="4" id="KW-0234">DNA repair</keyword>
<name>A0A1S2ZEM2_ERIEU</name>
<dbReference type="SUPFAM" id="SSF52141">
    <property type="entry name" value="Uracil-DNA glycosylase-like"/>
    <property type="match status" value="1"/>
</dbReference>
<dbReference type="GO" id="GO:0017065">
    <property type="term" value="F:single-strand selective uracil DNA N-glycosylase activity"/>
    <property type="evidence" value="ECO:0007669"/>
    <property type="project" value="InterPro"/>
</dbReference>
<feature type="region of interest" description="Disordered" evidence="5">
    <location>
        <begin position="1"/>
        <end position="21"/>
    </location>
</feature>
<dbReference type="RefSeq" id="XP_007518214.2">
    <property type="nucleotide sequence ID" value="XM_007518152.3"/>
</dbReference>
<evidence type="ECO:0000256" key="5">
    <source>
        <dbReference type="SAM" id="MobiDB-lite"/>
    </source>
</evidence>
<sequence length="291" mass="32346">MTLSQTSPLGPFPEPAGALLEPRSCPRSLAEDFLDEERRLNTELDQLQFSEPVSIVYNPVDYAWEPHRSYVTRFCQGPKKVLFLGMNPGPFGMGQTGVPFGEVNAVRDWLGIAGSVRPPPQEHPKRPVLGLECPQSEVSGARFWGFFQKLCGQPEVFFRHCFVHNLCPLLFLAPGGRNLTPADLPAKQREQLLNICDSALCRQGRPAPLLRQHARTLGDLRPLCPPAASPEQGTKTSDRGMNVRLRGPLSRTQSLSEDQGTQRSEVKERLPSWLLPRLSSAPPHPQVTLTF</sequence>
<keyword evidence="6" id="KW-1185">Reference proteome</keyword>
<feature type="compositionally biased region" description="Polar residues" evidence="5">
    <location>
        <begin position="250"/>
        <end position="263"/>
    </location>
</feature>
<evidence type="ECO:0000256" key="1">
    <source>
        <dbReference type="ARBA" id="ARBA00022763"/>
    </source>
</evidence>
<proteinExistence type="predicted"/>
<protein>
    <submittedName>
        <fullName evidence="7">Single-strand selective monofunctional uracil DNA glycosylase isoform X1</fullName>
    </submittedName>
</protein>
<reference evidence="7" key="1">
    <citation type="submission" date="2025-08" db="UniProtKB">
        <authorList>
            <consortium name="RefSeq"/>
        </authorList>
    </citation>
    <scope>IDENTIFICATION</scope>
</reference>
<evidence type="ECO:0000313" key="7">
    <source>
        <dbReference type="RefSeq" id="XP_007518214.2"/>
    </source>
</evidence>
<feature type="region of interest" description="Disordered" evidence="5">
    <location>
        <begin position="221"/>
        <end position="269"/>
    </location>
</feature>
<dbReference type="PANTHER" id="PTHR13235:SF2">
    <property type="entry name" value="SINGLE-STRAND SELECTIVE MONOFUNCTIONAL URACIL DNA GLYCOSYLASE"/>
    <property type="match status" value="1"/>
</dbReference>
<evidence type="ECO:0000313" key="6">
    <source>
        <dbReference type="Proteomes" id="UP001652624"/>
    </source>
</evidence>
<dbReference type="InterPro" id="IPR039134">
    <property type="entry name" value="SMUG1"/>
</dbReference>
<dbReference type="InterPro" id="IPR036895">
    <property type="entry name" value="Uracil-DNA_glycosylase-like_sf"/>
</dbReference>
<evidence type="ECO:0000256" key="3">
    <source>
        <dbReference type="ARBA" id="ARBA00023125"/>
    </source>
</evidence>